<feature type="coiled-coil region" evidence="4">
    <location>
        <begin position="179"/>
        <end position="206"/>
    </location>
</feature>
<dbReference type="Gene3D" id="1.20.120.50">
    <property type="entry name" value="Hemerythrin-like"/>
    <property type="match status" value="1"/>
</dbReference>
<dbReference type="Proteomes" id="UP001419084">
    <property type="component" value="Unassembled WGS sequence"/>
</dbReference>
<dbReference type="SUPFAM" id="SSF47188">
    <property type="entry name" value="Hemerythrin-like"/>
    <property type="match status" value="1"/>
</dbReference>
<dbReference type="NCBIfam" id="TIGR00254">
    <property type="entry name" value="GGDEF"/>
    <property type="match status" value="1"/>
</dbReference>
<dbReference type="SMART" id="SM00267">
    <property type="entry name" value="GGDEF"/>
    <property type="match status" value="1"/>
</dbReference>
<evidence type="ECO:0000313" key="6">
    <source>
        <dbReference type="EMBL" id="GLB31552.1"/>
    </source>
</evidence>
<dbReference type="CDD" id="cd12107">
    <property type="entry name" value="Hemerythrin"/>
    <property type="match status" value="1"/>
</dbReference>
<organism evidence="6 7">
    <name type="scientific">Lacrimispora amygdalina</name>
    <dbReference type="NCBI Taxonomy" id="253257"/>
    <lineage>
        <taxon>Bacteria</taxon>
        <taxon>Bacillati</taxon>
        <taxon>Bacillota</taxon>
        <taxon>Clostridia</taxon>
        <taxon>Lachnospirales</taxon>
        <taxon>Lachnospiraceae</taxon>
        <taxon>Lacrimispora</taxon>
    </lineage>
</organism>
<evidence type="ECO:0000256" key="2">
    <source>
        <dbReference type="ARBA" id="ARBA00022723"/>
    </source>
</evidence>
<evidence type="ECO:0000259" key="5">
    <source>
        <dbReference type="PROSITE" id="PS50887"/>
    </source>
</evidence>
<dbReference type="SUPFAM" id="SSF55073">
    <property type="entry name" value="Nucleotide cyclase"/>
    <property type="match status" value="1"/>
</dbReference>
<dbReference type="InterPro" id="IPR012312">
    <property type="entry name" value="Hemerythrin-like"/>
</dbReference>
<evidence type="ECO:0000256" key="3">
    <source>
        <dbReference type="ARBA" id="ARBA00023004"/>
    </source>
</evidence>
<dbReference type="PROSITE" id="PS50887">
    <property type="entry name" value="GGDEF"/>
    <property type="match status" value="1"/>
</dbReference>
<keyword evidence="2" id="KW-0479">Metal-binding</keyword>
<dbReference type="InterPro" id="IPR043128">
    <property type="entry name" value="Rev_trsase/Diguanyl_cyclase"/>
</dbReference>
<evidence type="ECO:0000256" key="4">
    <source>
        <dbReference type="SAM" id="Coils"/>
    </source>
</evidence>
<dbReference type="Pfam" id="PF00990">
    <property type="entry name" value="GGDEF"/>
    <property type="match status" value="1"/>
</dbReference>
<keyword evidence="4" id="KW-0175">Coiled coil</keyword>
<comment type="caution">
    <text evidence="6">The sequence shown here is derived from an EMBL/GenBank/DDBJ whole genome shotgun (WGS) entry which is preliminary data.</text>
</comment>
<dbReference type="Gene3D" id="3.30.70.270">
    <property type="match status" value="1"/>
</dbReference>
<keyword evidence="3" id="KW-0408">Iron</keyword>
<evidence type="ECO:0000256" key="1">
    <source>
        <dbReference type="ARBA" id="ARBA00010587"/>
    </source>
</evidence>
<dbReference type="RefSeq" id="WP_346065837.1">
    <property type="nucleotide sequence ID" value="NZ_BRPJ01000074.1"/>
</dbReference>
<accession>A0ABQ5M9R3</accession>
<dbReference type="PANTHER" id="PTHR45138">
    <property type="entry name" value="REGULATORY COMPONENTS OF SENSORY TRANSDUCTION SYSTEM"/>
    <property type="match status" value="1"/>
</dbReference>
<dbReference type="EMBL" id="BRPJ01000074">
    <property type="protein sequence ID" value="GLB31552.1"/>
    <property type="molecule type" value="Genomic_DNA"/>
</dbReference>
<dbReference type="CDD" id="cd01949">
    <property type="entry name" value="GGDEF"/>
    <property type="match status" value="1"/>
</dbReference>
<gene>
    <name evidence="6" type="ORF">LAD12857_34750</name>
</gene>
<name>A0ABQ5M9R3_9FIRM</name>
<proteinExistence type="inferred from homology"/>
<dbReference type="InterPro" id="IPR035938">
    <property type="entry name" value="Hemerythrin-like_sf"/>
</dbReference>
<dbReference type="NCBIfam" id="TIGR02481">
    <property type="entry name" value="hemeryth_dom"/>
    <property type="match status" value="1"/>
</dbReference>
<dbReference type="PANTHER" id="PTHR45138:SF9">
    <property type="entry name" value="DIGUANYLATE CYCLASE DGCM-RELATED"/>
    <property type="match status" value="1"/>
</dbReference>
<protein>
    <submittedName>
        <fullName evidence="6">GGDEF domain-containing protein</fullName>
    </submittedName>
</protein>
<keyword evidence="7" id="KW-1185">Reference proteome</keyword>
<comment type="similarity">
    <text evidence="1">Belongs to the hemerythrin family.</text>
</comment>
<sequence>MKKEYFKWSNELETGINIIDEQHHGLVNVINEVLQLCFRNDIIDLREIENIYMKLDAYVKKHFTDEEEIMEVNNIDVRHKKVHKLAHERFKIDVASNFSDLSQLEDPQKLGEVADYLVSWLAYHILNMDKSLVRQIEIINNGENSPSVAYEREQLVVENSSEPLLKALKSLFYLVFEKNQELTKLNRELEDKVKVRTNDLQQAYDRLEYIALRDELTGLYNRRHAIAEIEKAIAAWERYQVAFSILFIDADKFKSVNDKCGHDCGDKVLQWISTFLQENTRTGDIVCRLGGDEFLVICNHCDLNSAMKLAEKLNVKIGIFANDEINKFWSPSISIGVAEVNESCNTVSEILNQADKAMYIAKNNGQSHL</sequence>
<reference evidence="6 7" key="1">
    <citation type="journal article" date="2024" name="Int. J. Syst. Evol. Microbiol.">
        <title>Lacrimispora brassicae sp. nov. isolated from fermented cabbage, and proposal of Clostridium indicum Gundawar et al. 2019 and Clostridium methoxybenzovorans Mechichi et al. 1999 as heterotypic synonyms of Lacrimispora amygdalina (Parshina et al. 2003) Haas and Blanchard 2020 and Lacrimispora indolis (McClung and McCoy 1957) Haas and Blanchard 2020, respectively.</title>
        <authorList>
            <person name="Kobayashi H."/>
            <person name="Tanizawa Y."/>
            <person name="Sakamoto M."/>
            <person name="Ohkuma M."/>
            <person name="Tohno M."/>
        </authorList>
    </citation>
    <scope>NUCLEOTIDE SEQUENCE [LARGE SCALE GENOMIC DNA]</scope>
    <source>
        <strain evidence="6 7">DSM 12857</strain>
    </source>
</reference>
<dbReference type="InterPro" id="IPR000160">
    <property type="entry name" value="GGDEF_dom"/>
</dbReference>
<dbReference type="Pfam" id="PF01814">
    <property type="entry name" value="Hemerythrin"/>
    <property type="match status" value="1"/>
</dbReference>
<evidence type="ECO:0000313" key="7">
    <source>
        <dbReference type="Proteomes" id="UP001419084"/>
    </source>
</evidence>
<dbReference type="InterPro" id="IPR029787">
    <property type="entry name" value="Nucleotide_cyclase"/>
</dbReference>
<dbReference type="InterPro" id="IPR050469">
    <property type="entry name" value="Diguanylate_Cyclase"/>
</dbReference>
<feature type="domain" description="GGDEF" evidence="5">
    <location>
        <begin position="241"/>
        <end position="369"/>
    </location>
</feature>
<dbReference type="InterPro" id="IPR012827">
    <property type="entry name" value="Hemerythrin_metal-bd"/>
</dbReference>